<reference evidence="3 4" key="1">
    <citation type="submission" date="2019-08" db="EMBL/GenBank/DDBJ databases">
        <title>In-depth cultivation of the pig gut microbiome towards novel bacterial diversity and tailored functional studies.</title>
        <authorList>
            <person name="Wylensek D."/>
            <person name="Hitch T.C.A."/>
            <person name="Clavel T."/>
        </authorList>
    </citation>
    <scope>NUCLEOTIDE SEQUENCE [LARGE SCALE GENOMIC DNA]</scope>
    <source>
        <strain evidence="3 4">LKV-178-WT-2A</strain>
    </source>
</reference>
<protein>
    <submittedName>
        <fullName evidence="3">DUF5103 domain-containing protein</fullName>
    </submittedName>
</protein>
<keyword evidence="1" id="KW-0812">Transmembrane</keyword>
<keyword evidence="4" id="KW-1185">Reference proteome</keyword>
<dbReference type="AlphaFoldDB" id="A0A7K0KI08"/>
<dbReference type="RefSeq" id="WP_154535092.1">
    <property type="nucleotide sequence ID" value="NZ_VUNG01000040.1"/>
</dbReference>
<keyword evidence="1" id="KW-1133">Transmembrane helix</keyword>
<gene>
    <name evidence="3" type="ORF">FYJ73_12650</name>
</gene>
<dbReference type="EMBL" id="VUNG01000040">
    <property type="protein sequence ID" value="MST85504.1"/>
    <property type="molecule type" value="Genomic_DNA"/>
</dbReference>
<feature type="transmembrane region" description="Helical" evidence="1">
    <location>
        <begin position="12"/>
        <end position="30"/>
    </location>
</feature>
<dbReference type="InterPro" id="IPR031345">
    <property type="entry name" value="T9SS_Plug_N"/>
</dbReference>
<feature type="domain" description="Type 9 secretion system plug protein N-terminal" evidence="2">
    <location>
        <begin position="43"/>
        <end position="168"/>
    </location>
</feature>
<dbReference type="Proteomes" id="UP000438914">
    <property type="component" value="Unassembled WGS sequence"/>
</dbReference>
<evidence type="ECO:0000259" key="2">
    <source>
        <dbReference type="Pfam" id="PF17116"/>
    </source>
</evidence>
<dbReference type="Pfam" id="PF17116">
    <property type="entry name" value="T9SS_plug_1st"/>
    <property type="match status" value="1"/>
</dbReference>
<evidence type="ECO:0000313" key="4">
    <source>
        <dbReference type="Proteomes" id="UP000438914"/>
    </source>
</evidence>
<evidence type="ECO:0000256" key="1">
    <source>
        <dbReference type="SAM" id="Phobius"/>
    </source>
</evidence>
<keyword evidence="1" id="KW-0472">Membrane</keyword>
<evidence type="ECO:0000313" key="3">
    <source>
        <dbReference type="EMBL" id="MST85504.1"/>
    </source>
</evidence>
<accession>A0A7K0KI08</accession>
<name>A0A7K0KI08_9BACT</name>
<organism evidence="3 4">
    <name type="scientific">Hallella mizrahii</name>
    <dbReference type="NCBI Taxonomy" id="2606637"/>
    <lineage>
        <taxon>Bacteria</taxon>
        <taxon>Pseudomonadati</taxon>
        <taxon>Bacteroidota</taxon>
        <taxon>Bacteroidia</taxon>
        <taxon>Bacteroidales</taxon>
        <taxon>Prevotellaceae</taxon>
        <taxon>Hallella</taxon>
    </lineage>
</organism>
<proteinExistence type="predicted"/>
<comment type="caution">
    <text evidence="3">The sequence shown here is derived from an EMBL/GenBank/DDBJ whole genome shotgun (WGS) entry which is preliminary data.</text>
</comment>
<sequence length="426" mass="50259">MEHPKAFVLGDLEFNIFLLFLLLFFLGGLHTQAQRNELLSNEIATLQVTAGDQWRNLPIINLNNGENVNISFDDLTHEHRRLCYRIEHCEKDWSASSQIFESDFCEGFTEGNTIDNYQQSINTNQLYTHYRLTIPNDRCLLKLSGNYRVTIYDEDNNEDLIRACFMVLNQKVTVRMSLTTNTDIDINNNHQQLEAEVDYPSLVVSNPLQQFYVVVLQNQRWDQAVVAPAPQYMQSNSMRWSHCRNLIFDGGNEYHKFEILDVDRPSMGVERVDWDGRAYHAWLWPDEPRPNYVFDKDADGAYYIRNNDNYENDYTTEYICVHFLLKAPRSPYSIYLNGNWTQDRFLPQYEMLWNDSIQCYERNLLLKQGYYNYQYVQKERDGAFHPVPSQGNYYQTENSYQMLVYFRPIGGRTDELVGYNCLENGN</sequence>